<proteinExistence type="predicted"/>
<dbReference type="GO" id="GO:0006740">
    <property type="term" value="P:NADPH regeneration"/>
    <property type="evidence" value="ECO:0007669"/>
    <property type="project" value="TreeGrafter"/>
</dbReference>
<dbReference type="GeneID" id="25304384"/>
<dbReference type="HOGENOM" id="CLU_028866_0_0_1"/>
<dbReference type="RefSeq" id="XP_013285676.1">
    <property type="nucleotide sequence ID" value="XM_013430222.1"/>
</dbReference>
<dbReference type="GO" id="GO:0000166">
    <property type="term" value="F:nucleotide binding"/>
    <property type="evidence" value="ECO:0007669"/>
    <property type="project" value="InterPro"/>
</dbReference>
<evidence type="ECO:0000313" key="3">
    <source>
        <dbReference type="Proteomes" id="UP000053029"/>
    </source>
</evidence>
<organism evidence="2 3">
    <name type="scientific">Fonsecaea pedrosoi CBS 271.37</name>
    <dbReference type="NCBI Taxonomy" id="1442368"/>
    <lineage>
        <taxon>Eukaryota</taxon>
        <taxon>Fungi</taxon>
        <taxon>Dikarya</taxon>
        <taxon>Ascomycota</taxon>
        <taxon>Pezizomycotina</taxon>
        <taxon>Eurotiomycetes</taxon>
        <taxon>Chaetothyriomycetidae</taxon>
        <taxon>Chaetothyriales</taxon>
        <taxon>Herpotrichiellaceae</taxon>
        <taxon>Fonsecaea</taxon>
    </lineage>
</organism>
<keyword evidence="3" id="KW-1185">Reference proteome</keyword>
<dbReference type="InterPro" id="IPR000683">
    <property type="entry name" value="Gfo/Idh/MocA-like_OxRdtase_N"/>
</dbReference>
<evidence type="ECO:0000313" key="2">
    <source>
        <dbReference type="EMBL" id="KIW81868.1"/>
    </source>
</evidence>
<dbReference type="GO" id="GO:0005737">
    <property type="term" value="C:cytoplasm"/>
    <property type="evidence" value="ECO:0007669"/>
    <property type="project" value="TreeGrafter"/>
</dbReference>
<dbReference type="AlphaFoldDB" id="A0A0D2GLP9"/>
<reference evidence="2 3" key="1">
    <citation type="submission" date="2015-01" db="EMBL/GenBank/DDBJ databases">
        <title>The Genome Sequence of Fonsecaea pedrosoi CBS 271.37.</title>
        <authorList>
            <consortium name="The Broad Institute Genomics Platform"/>
            <person name="Cuomo C."/>
            <person name="de Hoog S."/>
            <person name="Gorbushina A."/>
            <person name="Stielow B."/>
            <person name="Teixiera M."/>
            <person name="Abouelleil A."/>
            <person name="Chapman S.B."/>
            <person name="Priest M."/>
            <person name="Young S.K."/>
            <person name="Wortman J."/>
            <person name="Nusbaum C."/>
            <person name="Birren B."/>
        </authorList>
    </citation>
    <scope>NUCLEOTIDE SEQUENCE [LARGE SCALE GENOMIC DNA]</scope>
    <source>
        <strain evidence="2 3">CBS 271.37</strain>
    </source>
</reference>
<sequence>MATNKLVKVGIIGCGEITQVAHISTLGFLSDFFTITYLCDVSAESLRHNAQKVINHIPKTTQDPVELCASPDVDLVFIASSDEYHAMHVIEGLRHDKDVFVEKPMALCLRDADTIIEAEERSKGKVMVGYMRRYAAAFLDMTKEIGGMDKILYARVRDIIGPNSHFVAQSGTFPKVFTDFTPEVVQDKNDRASEIVHQALSVECGIPVNPESTRMWRLLGGLGSHDLSAMREALGMPERVIGASINLPFWSAMLEYPTFSVTYESGIDNVPRFDAHIEVYSMTKSVRVKYDTPYIKGLPVSMVVCENVDGVYRESTIKRTYEDPYTLEMKELYQMVAHGKEVKTTGKDAKKDLKIFQMIIKAGTGTQPQPG</sequence>
<feature type="domain" description="Gfo/Idh/MocA-like oxidoreductase N-terminal" evidence="1">
    <location>
        <begin position="7"/>
        <end position="130"/>
    </location>
</feature>
<dbReference type="PANTHER" id="PTHR42840">
    <property type="entry name" value="NAD(P)-BINDING ROSSMANN-FOLD SUPERFAMILY PROTEIN-RELATED"/>
    <property type="match status" value="1"/>
</dbReference>
<dbReference type="OrthoDB" id="64915at2759"/>
<evidence type="ECO:0000259" key="1">
    <source>
        <dbReference type="Pfam" id="PF01408"/>
    </source>
</evidence>
<dbReference type="STRING" id="1442368.A0A0D2GLP9"/>
<protein>
    <recommendedName>
        <fullName evidence="1">Gfo/Idh/MocA-like oxidoreductase N-terminal domain-containing protein</fullName>
    </recommendedName>
</protein>
<accession>A0A0D2GLP9</accession>
<dbReference type="VEuPathDB" id="FungiDB:Z517_04894"/>
<dbReference type="Gene3D" id="3.40.50.720">
    <property type="entry name" value="NAD(P)-binding Rossmann-like Domain"/>
    <property type="match status" value="1"/>
</dbReference>
<dbReference type="EMBL" id="KN846971">
    <property type="protein sequence ID" value="KIW81868.1"/>
    <property type="molecule type" value="Genomic_DNA"/>
</dbReference>
<dbReference type="GO" id="GO:0016491">
    <property type="term" value="F:oxidoreductase activity"/>
    <property type="evidence" value="ECO:0007669"/>
    <property type="project" value="TreeGrafter"/>
</dbReference>
<dbReference type="Pfam" id="PF01408">
    <property type="entry name" value="GFO_IDH_MocA"/>
    <property type="match status" value="1"/>
</dbReference>
<dbReference type="SUPFAM" id="SSF51735">
    <property type="entry name" value="NAD(P)-binding Rossmann-fold domains"/>
    <property type="match status" value="1"/>
</dbReference>
<dbReference type="Gene3D" id="3.30.360.10">
    <property type="entry name" value="Dihydrodipicolinate Reductase, domain 2"/>
    <property type="match status" value="1"/>
</dbReference>
<gene>
    <name evidence="2" type="ORF">Z517_04894</name>
</gene>
<dbReference type="InterPro" id="IPR036291">
    <property type="entry name" value="NAD(P)-bd_dom_sf"/>
</dbReference>
<dbReference type="PANTHER" id="PTHR42840:SF7">
    <property type="entry name" value="BINDING ROSSMANN FOLD OXIDOREDUCTASE, PUTATIVE (AFU_ORTHOLOGUE AFUA_4G10190)-RELATED"/>
    <property type="match status" value="1"/>
</dbReference>
<name>A0A0D2GLP9_9EURO</name>
<dbReference type="Proteomes" id="UP000053029">
    <property type="component" value="Unassembled WGS sequence"/>
</dbReference>